<dbReference type="InterPro" id="IPR036705">
    <property type="entry name" value="Ribosyl_crysJ1_sf"/>
</dbReference>
<keyword evidence="1" id="KW-0326">Glycosidase</keyword>
<dbReference type="Gene3D" id="1.10.4080.10">
    <property type="entry name" value="ADP-ribosylation/Crystallin J1"/>
    <property type="match status" value="1"/>
</dbReference>
<dbReference type="InterPro" id="IPR005502">
    <property type="entry name" value="Ribosyl_crysJ1"/>
</dbReference>
<dbReference type="InterPro" id="IPR050792">
    <property type="entry name" value="ADP-ribosylglycohydrolase"/>
</dbReference>
<proteinExistence type="predicted"/>
<keyword evidence="2" id="KW-1185">Reference proteome</keyword>
<dbReference type="GO" id="GO:0016798">
    <property type="term" value="F:hydrolase activity, acting on glycosyl bonds"/>
    <property type="evidence" value="ECO:0007669"/>
    <property type="project" value="UniProtKB-KW"/>
</dbReference>
<accession>A0ABV1TII8</accession>
<sequence length="395" mass="38375">MSSIVCTPPVPAPDERARELHDRARGALLGLAVGDALGAPAENMKPSEIRARWGRITGYVTDRPAGTDDTEYAIFSGLLLARHGSALTPAHVEAAWHEWIADRAEGPFKGAGFSERGTLENLRRGLAAPISAQHRHAWSDGLAMRAAPFGVFAAGRPAEAARLVAVDGSVSHEGEGIYGGQAVAAGVAAAMAGAPPTAVVAAALAVIPDDSWTARSLRRAVSVAHRGERAVRSAVVIGGYPWTDLAPEAVALAFGAYAAADGDFRDAVLTAVNMGRDADTTAAVAGALAGATRGAAAIPHEWGAAIGPVRGSCLPSMAGHHVLEVAELLTAAAGAAAGPAAAAGAGAAAATGAGAAAAPAAAAGAGAAAATGAGAAAAPAAAAGAGAAAATGAGA</sequence>
<dbReference type="RefSeq" id="WP_351958311.1">
    <property type="nucleotide sequence ID" value="NZ_JBEOZM010000009.1"/>
</dbReference>
<gene>
    <name evidence="1" type="ORF">ABT211_21415</name>
</gene>
<dbReference type="Pfam" id="PF03747">
    <property type="entry name" value="ADP_ribosyl_GH"/>
    <property type="match status" value="1"/>
</dbReference>
<dbReference type="PANTHER" id="PTHR16222">
    <property type="entry name" value="ADP-RIBOSYLGLYCOHYDROLASE"/>
    <property type="match status" value="1"/>
</dbReference>
<dbReference type="SUPFAM" id="SSF101478">
    <property type="entry name" value="ADP-ribosylglycohydrolase"/>
    <property type="match status" value="1"/>
</dbReference>
<name>A0ABV1TII8_9ACTN</name>
<reference evidence="1 2" key="1">
    <citation type="submission" date="2024-06" db="EMBL/GenBank/DDBJ databases">
        <title>The Natural Products Discovery Center: Release of the First 8490 Sequenced Strains for Exploring Actinobacteria Biosynthetic Diversity.</title>
        <authorList>
            <person name="Kalkreuter E."/>
            <person name="Kautsar S.A."/>
            <person name="Yang D."/>
            <person name="Bader C.D."/>
            <person name="Teijaro C.N."/>
            <person name="Fluegel L."/>
            <person name="Davis C.M."/>
            <person name="Simpson J.R."/>
            <person name="Lauterbach L."/>
            <person name="Steele A.D."/>
            <person name="Gui C."/>
            <person name="Meng S."/>
            <person name="Li G."/>
            <person name="Viehrig K."/>
            <person name="Ye F."/>
            <person name="Su P."/>
            <person name="Kiefer A.F."/>
            <person name="Nichols A."/>
            <person name="Cepeda A.J."/>
            <person name="Yan W."/>
            <person name="Fan B."/>
            <person name="Jiang Y."/>
            <person name="Adhikari A."/>
            <person name="Zheng C.-J."/>
            <person name="Schuster L."/>
            <person name="Cowan T.M."/>
            <person name="Smanski M.J."/>
            <person name="Chevrette M.G."/>
            <person name="De Carvalho L.P.S."/>
            <person name="Shen B."/>
        </authorList>
    </citation>
    <scope>NUCLEOTIDE SEQUENCE [LARGE SCALE GENOMIC DNA]</scope>
    <source>
        <strain evidence="1 2">NPDC001694</strain>
    </source>
</reference>
<protein>
    <submittedName>
        <fullName evidence="1">ADP-ribosylglycohydrolase family protein</fullName>
        <ecNumber evidence="1">3.2.2.-</ecNumber>
    </submittedName>
</protein>
<dbReference type="PANTHER" id="PTHR16222:SF12">
    <property type="entry name" value="ADP-RIBOSYLGLYCOHYDROLASE-RELATED"/>
    <property type="match status" value="1"/>
</dbReference>
<keyword evidence="1" id="KW-0378">Hydrolase</keyword>
<feature type="non-terminal residue" evidence="1">
    <location>
        <position position="395"/>
    </location>
</feature>
<organism evidence="1 2">
    <name type="scientific">Streptomyces sp. 900105755</name>
    <dbReference type="NCBI Taxonomy" id="3154389"/>
    <lineage>
        <taxon>Bacteria</taxon>
        <taxon>Bacillati</taxon>
        <taxon>Actinomycetota</taxon>
        <taxon>Actinomycetes</taxon>
        <taxon>Kitasatosporales</taxon>
        <taxon>Streptomycetaceae</taxon>
        <taxon>Streptomyces</taxon>
    </lineage>
</organism>
<evidence type="ECO:0000313" key="1">
    <source>
        <dbReference type="EMBL" id="MER6269827.1"/>
    </source>
</evidence>
<evidence type="ECO:0000313" key="2">
    <source>
        <dbReference type="Proteomes" id="UP001490365"/>
    </source>
</evidence>
<dbReference type="Proteomes" id="UP001490365">
    <property type="component" value="Unassembled WGS sequence"/>
</dbReference>
<comment type="caution">
    <text evidence="1">The sequence shown here is derived from an EMBL/GenBank/DDBJ whole genome shotgun (WGS) entry which is preliminary data.</text>
</comment>
<dbReference type="EC" id="3.2.2.-" evidence="1"/>
<dbReference type="EMBL" id="JBEOZM010000009">
    <property type="protein sequence ID" value="MER6269827.1"/>
    <property type="molecule type" value="Genomic_DNA"/>
</dbReference>